<reference evidence="1" key="1">
    <citation type="submission" date="2021-05" db="EMBL/GenBank/DDBJ databases">
        <authorList>
            <person name="Alioto T."/>
            <person name="Alioto T."/>
            <person name="Gomez Garrido J."/>
        </authorList>
    </citation>
    <scope>NUCLEOTIDE SEQUENCE</scope>
</reference>
<dbReference type="AlphaFoldDB" id="A0A8D8ARL9"/>
<dbReference type="EMBL" id="HBUE01044311">
    <property type="protein sequence ID" value="CAG6461942.1"/>
    <property type="molecule type" value="Transcribed_RNA"/>
</dbReference>
<organism evidence="1">
    <name type="scientific">Culex pipiens</name>
    <name type="common">House mosquito</name>
    <dbReference type="NCBI Taxonomy" id="7175"/>
    <lineage>
        <taxon>Eukaryota</taxon>
        <taxon>Metazoa</taxon>
        <taxon>Ecdysozoa</taxon>
        <taxon>Arthropoda</taxon>
        <taxon>Hexapoda</taxon>
        <taxon>Insecta</taxon>
        <taxon>Pterygota</taxon>
        <taxon>Neoptera</taxon>
        <taxon>Endopterygota</taxon>
        <taxon>Diptera</taxon>
        <taxon>Nematocera</taxon>
        <taxon>Culicoidea</taxon>
        <taxon>Culicidae</taxon>
        <taxon>Culicinae</taxon>
        <taxon>Culicini</taxon>
        <taxon>Culex</taxon>
        <taxon>Culex</taxon>
    </lineage>
</organism>
<accession>A0A8D8ARL9</accession>
<sequence>MVPGLEAAAKGDGVFPFRGVFLVGPAPSTRCRLVSWLTIDNRKRRLDARPTCRLHMDTNESGFFSGLSVDCKTFKGESFHDAMQGNAKHSEQIVHFRVPYSD</sequence>
<protein>
    <submittedName>
        <fullName evidence="1">(northern house mosquito) hypothetical protein</fullName>
    </submittedName>
</protein>
<evidence type="ECO:0000313" key="1">
    <source>
        <dbReference type="EMBL" id="CAG6461942.1"/>
    </source>
</evidence>
<proteinExistence type="predicted"/>
<name>A0A8D8ARL9_CULPI</name>